<dbReference type="Gene3D" id="2.40.50.1020">
    <property type="entry name" value="LytTr DNA-binding domain"/>
    <property type="match status" value="1"/>
</dbReference>
<keyword evidence="5" id="KW-1185">Reference proteome</keyword>
<evidence type="ECO:0000259" key="3">
    <source>
        <dbReference type="PROSITE" id="PS50930"/>
    </source>
</evidence>
<evidence type="ECO:0000313" key="5">
    <source>
        <dbReference type="Proteomes" id="UP000006073"/>
    </source>
</evidence>
<dbReference type="GO" id="GO:0000156">
    <property type="term" value="F:phosphorelay response regulator activity"/>
    <property type="evidence" value="ECO:0007669"/>
    <property type="project" value="InterPro"/>
</dbReference>
<name>S2E106_INDAL</name>
<feature type="domain" description="Response regulatory" evidence="2">
    <location>
        <begin position="5"/>
        <end position="119"/>
    </location>
</feature>
<evidence type="ECO:0000256" key="1">
    <source>
        <dbReference type="PROSITE-ProRule" id="PRU00169"/>
    </source>
</evidence>
<dbReference type="InterPro" id="IPR001789">
    <property type="entry name" value="Sig_transdc_resp-reg_receiver"/>
</dbReference>
<dbReference type="eggNOG" id="COG3279">
    <property type="taxonomic scope" value="Bacteria"/>
</dbReference>
<organism evidence="4 5">
    <name type="scientific">Indibacter alkaliphilus (strain CCUG 57479 / KCTC 22604 / LW1)</name>
    <dbReference type="NCBI Taxonomy" id="1189612"/>
    <lineage>
        <taxon>Bacteria</taxon>
        <taxon>Pseudomonadati</taxon>
        <taxon>Bacteroidota</taxon>
        <taxon>Cytophagia</taxon>
        <taxon>Cytophagales</taxon>
        <taxon>Cyclobacteriaceae</taxon>
    </lineage>
</organism>
<dbReference type="SMART" id="SM00850">
    <property type="entry name" value="LytTR"/>
    <property type="match status" value="1"/>
</dbReference>
<feature type="domain" description="HTH LytTR-type" evidence="3">
    <location>
        <begin position="143"/>
        <end position="246"/>
    </location>
</feature>
<dbReference type="AlphaFoldDB" id="S2E106"/>
<gene>
    <name evidence="4" type="ORF">A33Q_1483</name>
</gene>
<dbReference type="PANTHER" id="PTHR37299:SF1">
    <property type="entry name" value="STAGE 0 SPORULATION PROTEIN A HOMOLOG"/>
    <property type="match status" value="1"/>
</dbReference>
<proteinExistence type="predicted"/>
<keyword evidence="1" id="KW-0597">Phosphoprotein</keyword>
<dbReference type="Pfam" id="PF00072">
    <property type="entry name" value="Response_reg"/>
    <property type="match status" value="1"/>
</dbReference>
<protein>
    <submittedName>
        <fullName evidence="4">Response regulator</fullName>
    </submittedName>
</protein>
<dbReference type="PROSITE" id="PS50110">
    <property type="entry name" value="RESPONSE_REGULATORY"/>
    <property type="match status" value="1"/>
</dbReference>
<dbReference type="InterPro" id="IPR046947">
    <property type="entry name" value="LytR-like"/>
</dbReference>
<dbReference type="Proteomes" id="UP000006073">
    <property type="component" value="Unassembled WGS sequence"/>
</dbReference>
<dbReference type="EMBL" id="ALWO02000024">
    <property type="protein sequence ID" value="EOZ98121.1"/>
    <property type="molecule type" value="Genomic_DNA"/>
</dbReference>
<comment type="caution">
    <text evidence="4">The sequence shown here is derived from an EMBL/GenBank/DDBJ whole genome shotgun (WGS) entry which is preliminary data.</text>
</comment>
<evidence type="ECO:0000259" key="2">
    <source>
        <dbReference type="PROSITE" id="PS50110"/>
    </source>
</evidence>
<dbReference type="InterPro" id="IPR007492">
    <property type="entry name" value="LytTR_DNA-bd_dom"/>
</dbReference>
<accession>S2E106</accession>
<dbReference type="PANTHER" id="PTHR37299">
    <property type="entry name" value="TRANSCRIPTIONAL REGULATOR-RELATED"/>
    <property type="match status" value="1"/>
</dbReference>
<dbReference type="Pfam" id="PF04397">
    <property type="entry name" value="LytTR"/>
    <property type="match status" value="1"/>
</dbReference>
<dbReference type="SUPFAM" id="SSF52172">
    <property type="entry name" value="CheY-like"/>
    <property type="match status" value="1"/>
</dbReference>
<reference evidence="4 5" key="1">
    <citation type="journal article" date="2013" name="Genome Announc.">
        <title>Draft Genome Sequence of Indibacter alkaliphilus Strain LW1T, Isolated from Lonar Lake, a Haloalkaline Lake in the Buldana District of Maharashtra, India.</title>
        <authorList>
            <person name="Singh A."/>
            <person name="Kumar Jangir P."/>
            <person name="Sharma R."/>
            <person name="Singh A."/>
            <person name="Kumar Pinnaka A."/>
            <person name="Shivaji S."/>
        </authorList>
    </citation>
    <scope>NUCLEOTIDE SEQUENCE [LARGE SCALE GENOMIC DNA]</scope>
    <source>
        <strain evidence="5">CCUG 57479 / KCTC 22604 / LW1</strain>
    </source>
</reference>
<dbReference type="PROSITE" id="PS50930">
    <property type="entry name" value="HTH_LYTTR"/>
    <property type="match status" value="1"/>
</dbReference>
<dbReference type="STRING" id="1189612.A33Q_1483"/>
<dbReference type="GO" id="GO:0003677">
    <property type="term" value="F:DNA binding"/>
    <property type="evidence" value="ECO:0007669"/>
    <property type="project" value="InterPro"/>
</dbReference>
<evidence type="ECO:0000313" key="4">
    <source>
        <dbReference type="EMBL" id="EOZ98121.1"/>
    </source>
</evidence>
<dbReference type="RefSeq" id="WP_009036336.1">
    <property type="nucleotide sequence ID" value="NZ_ALWO02000024.1"/>
</dbReference>
<dbReference type="Gene3D" id="3.40.50.2300">
    <property type="match status" value="1"/>
</dbReference>
<dbReference type="SMART" id="SM00448">
    <property type="entry name" value="REC"/>
    <property type="match status" value="1"/>
</dbReference>
<feature type="modified residue" description="4-aspartylphosphate" evidence="1">
    <location>
        <position position="58"/>
    </location>
</feature>
<dbReference type="OrthoDB" id="1646880at2"/>
<dbReference type="InterPro" id="IPR011006">
    <property type="entry name" value="CheY-like_superfamily"/>
</dbReference>
<sequence>MNKSRCLIIEDEPHSKERLQLLLEKYHPDTISIDGWAKSYEEAVDLLRPATVDLVFFDIQMQDYNAFDILSELQEVNFDVIFTTAHEGYALKAFRVNAIDYLLKPIDREELERALKRHFNRKEGSQVSMSQKWKKEMVLNKRLEIPTPKGLEFVPIQDIIRCEADGNYTKVFLRDKSKIMVAKTLKEFEKALEKHHFLRPHQSHLVNIEDVKSYHKGKGGFLILSDHTEIEVASRRKEEVLRILKSE</sequence>